<dbReference type="InterPro" id="IPR005811">
    <property type="entry name" value="SUCC_ACL_C"/>
</dbReference>
<evidence type="ECO:0000256" key="3">
    <source>
        <dbReference type="ARBA" id="ARBA00022741"/>
    </source>
</evidence>
<dbReference type="PANTHER" id="PTHR11117:SF2">
    <property type="entry name" value="SUCCINATE--COA LIGASE [ADP_GDP-FORMING] SUBUNIT ALPHA, MITOCHONDRIAL"/>
    <property type="match status" value="1"/>
</dbReference>
<keyword evidence="2" id="KW-0436">Ligase</keyword>
<gene>
    <name evidence="7" type="ORF">SAMN04488692_11716</name>
</gene>
<keyword evidence="1" id="KW-0816">Tricarboxylic acid cycle</keyword>
<sequence length="296" mass="31418">MGILVDKNTSVLIQGITGREASMVAGHMQDYGTDITAGVTPGKGGEVVAGVPVFDTVREASKDNEVDVSLIYVPPAFVLDAVRETLAAGIKKMVIITENIPQQDVVKILHLAGEADARIIGPNTVGLINPAARVKLGAIGGDNPDRCFVPGNVGVISRSGGMTAETSWMIKRAGRGVSTSVGIGGDPMIGSPPKDLLKLFEQDEETEAVVMFSEPGTHFERDVAEFLERGGFTKPLIVYVAGKFTEEMPQGTVFGHAGAIIEDESSKPSHKMERLKKAGASIAHDYDEILDYVSEL</sequence>
<dbReference type="Gene3D" id="3.40.50.720">
    <property type="entry name" value="NAD(P)-binding Rossmann-like Domain"/>
    <property type="match status" value="1"/>
</dbReference>
<feature type="active site" description="Tele-phosphohistidine intermediate" evidence="5">
    <location>
        <position position="256"/>
    </location>
</feature>
<protein>
    <submittedName>
        <fullName evidence="7">Succinyl-CoA synthetase alpha subunit</fullName>
    </submittedName>
</protein>
<reference evidence="7 8" key="1">
    <citation type="submission" date="2016-10" db="EMBL/GenBank/DDBJ databases">
        <authorList>
            <person name="de Groot N.N."/>
        </authorList>
    </citation>
    <scope>NUCLEOTIDE SEQUENCE [LARGE SCALE GENOMIC DNA]</scope>
    <source>
        <strain evidence="7 8">SLAS-1</strain>
    </source>
</reference>
<evidence type="ECO:0000256" key="4">
    <source>
        <dbReference type="ARBA" id="ARBA00060724"/>
    </source>
</evidence>
<evidence type="ECO:0000256" key="5">
    <source>
        <dbReference type="PIRSR" id="PIRSR001553-1"/>
    </source>
</evidence>
<dbReference type="SUPFAM" id="SSF52210">
    <property type="entry name" value="Succinyl-CoA synthetase domains"/>
    <property type="match status" value="1"/>
</dbReference>
<evidence type="ECO:0000256" key="2">
    <source>
        <dbReference type="ARBA" id="ARBA00022598"/>
    </source>
</evidence>
<dbReference type="PIRSF" id="PIRSF001553">
    <property type="entry name" value="SucCS_alpha"/>
    <property type="match status" value="1"/>
</dbReference>
<dbReference type="OrthoDB" id="9807196at2"/>
<dbReference type="PRINTS" id="PR01798">
    <property type="entry name" value="SCOASYNTHASE"/>
</dbReference>
<proteinExistence type="inferred from homology"/>
<dbReference type="FunFam" id="3.40.50.720:FF:000277">
    <property type="entry name" value="Succinate--CoA ligase [ADP-forming] subunit alpha"/>
    <property type="match status" value="1"/>
</dbReference>
<dbReference type="GO" id="GO:0004775">
    <property type="term" value="F:succinate-CoA ligase (ADP-forming) activity"/>
    <property type="evidence" value="ECO:0007669"/>
    <property type="project" value="TreeGrafter"/>
</dbReference>
<dbReference type="PROSITE" id="PS01216">
    <property type="entry name" value="SUCCINYL_COA_LIG_1"/>
    <property type="match status" value="1"/>
</dbReference>
<dbReference type="InterPro" id="IPR036291">
    <property type="entry name" value="NAD(P)-bd_dom_sf"/>
</dbReference>
<dbReference type="GO" id="GO:0009361">
    <property type="term" value="C:succinate-CoA ligase complex (ADP-forming)"/>
    <property type="evidence" value="ECO:0007669"/>
    <property type="project" value="TreeGrafter"/>
</dbReference>
<dbReference type="AlphaFoldDB" id="A0A1G9QKS7"/>
<dbReference type="SUPFAM" id="SSF51735">
    <property type="entry name" value="NAD(P)-binding Rossmann-fold domains"/>
    <property type="match status" value="1"/>
</dbReference>
<dbReference type="InterPro" id="IPR003781">
    <property type="entry name" value="CoA-bd"/>
</dbReference>
<evidence type="ECO:0000313" key="7">
    <source>
        <dbReference type="EMBL" id="SDM11606.1"/>
    </source>
</evidence>
<name>A0A1G9QKS7_9FIRM</name>
<dbReference type="InterPro" id="IPR005810">
    <property type="entry name" value="CoA_lig_alpha"/>
</dbReference>
<dbReference type="InterPro" id="IPR016102">
    <property type="entry name" value="Succinyl-CoA_synth-like"/>
</dbReference>
<dbReference type="Gene3D" id="3.40.50.261">
    <property type="entry name" value="Succinyl-CoA synthetase domains"/>
    <property type="match status" value="1"/>
</dbReference>
<feature type="domain" description="CoA-binding" evidence="6">
    <location>
        <begin position="4"/>
        <end position="100"/>
    </location>
</feature>
<evidence type="ECO:0000313" key="8">
    <source>
        <dbReference type="Proteomes" id="UP000199476"/>
    </source>
</evidence>
<comment type="similarity">
    <text evidence="4">Belongs to the succinate/malate CoA ligase alpha subunit family.</text>
</comment>
<dbReference type="EMBL" id="FNGO01000017">
    <property type="protein sequence ID" value="SDM11606.1"/>
    <property type="molecule type" value="Genomic_DNA"/>
</dbReference>
<dbReference type="Proteomes" id="UP000199476">
    <property type="component" value="Unassembled WGS sequence"/>
</dbReference>
<dbReference type="GO" id="GO:0004776">
    <property type="term" value="F:succinate-CoA ligase (GDP-forming) activity"/>
    <property type="evidence" value="ECO:0007669"/>
    <property type="project" value="TreeGrafter"/>
</dbReference>
<evidence type="ECO:0000259" key="6">
    <source>
        <dbReference type="SMART" id="SM00881"/>
    </source>
</evidence>
<dbReference type="STRING" id="321763.SAMN04488692_11716"/>
<organism evidence="7 8">
    <name type="scientific">Halarsenatibacter silvermanii</name>
    <dbReference type="NCBI Taxonomy" id="321763"/>
    <lineage>
        <taxon>Bacteria</taxon>
        <taxon>Bacillati</taxon>
        <taxon>Bacillota</taxon>
        <taxon>Clostridia</taxon>
        <taxon>Halanaerobiales</taxon>
        <taxon>Halarsenatibacteraceae</taxon>
        <taxon>Halarsenatibacter</taxon>
    </lineage>
</organism>
<keyword evidence="8" id="KW-1185">Reference proteome</keyword>
<dbReference type="Pfam" id="PF02629">
    <property type="entry name" value="CoA_binding"/>
    <property type="match status" value="1"/>
</dbReference>
<dbReference type="GO" id="GO:0000166">
    <property type="term" value="F:nucleotide binding"/>
    <property type="evidence" value="ECO:0007669"/>
    <property type="project" value="UniProtKB-KW"/>
</dbReference>
<dbReference type="RefSeq" id="WP_089760964.1">
    <property type="nucleotide sequence ID" value="NZ_FNGO01000017.1"/>
</dbReference>
<dbReference type="Pfam" id="PF00549">
    <property type="entry name" value="Ligase_CoA"/>
    <property type="match status" value="1"/>
</dbReference>
<dbReference type="InterPro" id="IPR033847">
    <property type="entry name" value="Citrt_syn/SCS-alpha_CS"/>
</dbReference>
<accession>A0A1G9QKS7</accession>
<evidence type="ECO:0000256" key="1">
    <source>
        <dbReference type="ARBA" id="ARBA00022532"/>
    </source>
</evidence>
<dbReference type="GO" id="GO:0006099">
    <property type="term" value="P:tricarboxylic acid cycle"/>
    <property type="evidence" value="ECO:0007669"/>
    <property type="project" value="UniProtKB-KW"/>
</dbReference>
<dbReference type="PANTHER" id="PTHR11117">
    <property type="entry name" value="SUCCINYL-COA LIGASE SUBUNIT ALPHA"/>
    <property type="match status" value="1"/>
</dbReference>
<keyword evidence="3" id="KW-0547">Nucleotide-binding</keyword>
<dbReference type="SMART" id="SM00881">
    <property type="entry name" value="CoA_binding"/>
    <property type="match status" value="1"/>
</dbReference>